<gene>
    <name evidence="1" type="ORF">DLD77_10325</name>
</gene>
<dbReference type="PROSITE" id="PS51257">
    <property type="entry name" value="PROKAR_LIPOPROTEIN"/>
    <property type="match status" value="1"/>
</dbReference>
<dbReference type="Pfam" id="PF14135">
    <property type="entry name" value="DUF4302"/>
    <property type="match status" value="1"/>
</dbReference>
<accession>A0ABM6WDG2</accession>
<evidence type="ECO:0000313" key="1">
    <source>
        <dbReference type="EMBL" id="AWO02062.1"/>
    </source>
</evidence>
<dbReference type="RefSeq" id="WP_119078268.1">
    <property type="nucleotide sequence ID" value="NZ_CP029600.1"/>
</dbReference>
<evidence type="ECO:0008006" key="3">
    <source>
        <dbReference type="Google" id="ProtNLM"/>
    </source>
</evidence>
<dbReference type="Proteomes" id="UP000246099">
    <property type="component" value="Chromosome"/>
</dbReference>
<dbReference type="InterPro" id="IPR025396">
    <property type="entry name" value="DUF4302"/>
</dbReference>
<name>A0ABM6WDG2_9BACT</name>
<dbReference type="EMBL" id="CP029600">
    <property type="protein sequence ID" value="AWO02062.1"/>
    <property type="molecule type" value="Genomic_DNA"/>
</dbReference>
<sequence length="438" mass="48551">MKRLLLYTIAAFFMLASCSKKDDPVFDESPDVRLNKVLAEYQAALAGAPNGWNAELRTANGSLYHFHFGFNDANRVQMYADFDTATAFERKESSFRLKALQQPALLFDTYSYIHILADPDARVNGGEFGLGLSSDFEFSLDSLAADSIKLTGRFNGSKMVLRKASVQDLQAWQNGQWKNALLFESISARILNYFKRLNVGGTAYEIALNVASREITFTWKDNGGVTRQHTTTYSFAGNNVQLGTPLTDGGTTITTLSNLSWNAGTASFQVNVNGTQAASIAGAIAPLIPDLAAPARWWQYMADQEDYWISWFGFHVNGVDDAFKIRSIPNFYYLIFFPEFNTEQGVTYDLAGFISLSGGSLGLEFGAAYRPPVFTTDGRVIFRYFGTLGDVPPVHEEKYLNTASLLNNTSGFYLVQTGATTYDMVSAIDAKAWISWQQ</sequence>
<organism evidence="1 2">
    <name type="scientific">Chitinophaga alhagiae</name>
    <dbReference type="NCBI Taxonomy" id="2203219"/>
    <lineage>
        <taxon>Bacteria</taxon>
        <taxon>Pseudomonadati</taxon>
        <taxon>Bacteroidota</taxon>
        <taxon>Chitinophagia</taxon>
        <taxon>Chitinophagales</taxon>
        <taxon>Chitinophagaceae</taxon>
        <taxon>Chitinophaga</taxon>
    </lineage>
</organism>
<protein>
    <recommendedName>
        <fullName evidence="3">DUF4302 domain-containing protein</fullName>
    </recommendedName>
</protein>
<proteinExistence type="predicted"/>
<evidence type="ECO:0000313" key="2">
    <source>
        <dbReference type="Proteomes" id="UP000246099"/>
    </source>
</evidence>
<keyword evidence="2" id="KW-1185">Reference proteome</keyword>
<reference evidence="1 2" key="1">
    <citation type="submission" date="2018-05" db="EMBL/GenBank/DDBJ databases">
        <title>Chitinophaga sp. nov., isolated from rhizosphere soil of Alhagi.</title>
        <authorList>
            <person name="Liu Y."/>
        </authorList>
    </citation>
    <scope>NUCLEOTIDE SEQUENCE [LARGE SCALE GENOMIC DNA]</scope>
    <source>
        <strain evidence="1 2">T22</strain>
    </source>
</reference>